<dbReference type="Proteomes" id="UP001596547">
    <property type="component" value="Unassembled WGS sequence"/>
</dbReference>
<proteinExistence type="predicted"/>
<feature type="transmembrane region" description="Helical" evidence="1">
    <location>
        <begin position="21"/>
        <end position="40"/>
    </location>
</feature>
<keyword evidence="1" id="KW-0812">Transmembrane</keyword>
<evidence type="ECO:0000259" key="2">
    <source>
        <dbReference type="Pfam" id="PF09834"/>
    </source>
</evidence>
<accession>A0ABD6AE63</accession>
<dbReference type="RefSeq" id="WP_276306569.1">
    <property type="nucleotide sequence ID" value="NZ_CP119993.1"/>
</dbReference>
<sequence>MRPLFRLTQPYQLRSRAVAKTVCYRGFMIVVTVCVALLIVGDVSDALNIGIATNLVKTVTYYLYERLWDRIDWGISPTI</sequence>
<comment type="caution">
    <text evidence="3">The sequence shown here is derived from an EMBL/GenBank/DDBJ whole genome shotgun (WGS) entry which is preliminary data.</text>
</comment>
<gene>
    <name evidence="3" type="ORF">ACFQPE_17600</name>
</gene>
<dbReference type="GeneID" id="79317220"/>
<keyword evidence="4" id="KW-1185">Reference proteome</keyword>
<keyword evidence="1" id="KW-1133">Transmembrane helix</keyword>
<keyword evidence="1" id="KW-0472">Membrane</keyword>
<evidence type="ECO:0000313" key="4">
    <source>
        <dbReference type="Proteomes" id="UP001596547"/>
    </source>
</evidence>
<name>A0ABD6AE63_9EURY</name>
<reference evidence="3 4" key="1">
    <citation type="journal article" date="2019" name="Int. J. Syst. Evol. Microbiol.">
        <title>The Global Catalogue of Microorganisms (GCM) 10K type strain sequencing project: providing services to taxonomists for standard genome sequencing and annotation.</title>
        <authorList>
            <consortium name="The Broad Institute Genomics Platform"/>
            <consortium name="The Broad Institute Genome Sequencing Center for Infectious Disease"/>
            <person name="Wu L."/>
            <person name="Ma J."/>
        </authorList>
    </citation>
    <scope>NUCLEOTIDE SEQUENCE [LARGE SCALE GENOMIC DNA]</scope>
    <source>
        <strain evidence="3 4">PSR21</strain>
    </source>
</reference>
<dbReference type="EMBL" id="JBHTBF010000003">
    <property type="protein sequence ID" value="MFC7318591.1"/>
    <property type="molecule type" value="Genomic_DNA"/>
</dbReference>
<evidence type="ECO:0000313" key="3">
    <source>
        <dbReference type="EMBL" id="MFC7318591.1"/>
    </source>
</evidence>
<protein>
    <submittedName>
        <fullName evidence="3">DUF2061 domain-containing protein</fullName>
    </submittedName>
</protein>
<dbReference type="InterPro" id="IPR018638">
    <property type="entry name" value="DUF2061_membrane"/>
</dbReference>
<dbReference type="AlphaFoldDB" id="A0ABD6AE63"/>
<dbReference type="Pfam" id="PF09834">
    <property type="entry name" value="DUF2061"/>
    <property type="match status" value="1"/>
</dbReference>
<feature type="domain" description="DUF2061" evidence="2">
    <location>
        <begin position="18"/>
        <end position="69"/>
    </location>
</feature>
<evidence type="ECO:0000256" key="1">
    <source>
        <dbReference type="SAM" id="Phobius"/>
    </source>
</evidence>
<organism evidence="3 4">
    <name type="scientific">Halomarina halobia</name>
    <dbReference type="NCBI Taxonomy" id="3033386"/>
    <lineage>
        <taxon>Archaea</taxon>
        <taxon>Methanobacteriati</taxon>
        <taxon>Methanobacteriota</taxon>
        <taxon>Stenosarchaea group</taxon>
        <taxon>Halobacteria</taxon>
        <taxon>Halobacteriales</taxon>
        <taxon>Natronomonadaceae</taxon>
        <taxon>Halomarina</taxon>
    </lineage>
</organism>